<organism evidence="2 3">
    <name type="scientific">Discostella pseudostelligera</name>
    <dbReference type="NCBI Taxonomy" id="259834"/>
    <lineage>
        <taxon>Eukaryota</taxon>
        <taxon>Sar</taxon>
        <taxon>Stramenopiles</taxon>
        <taxon>Ochrophyta</taxon>
        <taxon>Bacillariophyta</taxon>
        <taxon>Coscinodiscophyceae</taxon>
        <taxon>Thalassiosirophycidae</taxon>
        <taxon>Stephanodiscales</taxon>
        <taxon>Stephanodiscaceae</taxon>
        <taxon>Discostella</taxon>
    </lineage>
</organism>
<dbReference type="InterPro" id="IPR045866">
    <property type="entry name" value="FAM210A/B-like"/>
</dbReference>
<dbReference type="PANTHER" id="PTHR21377">
    <property type="entry name" value="PROTEIN FAM210B, MITOCHONDRIAL"/>
    <property type="match status" value="1"/>
</dbReference>
<evidence type="ECO:0000313" key="2">
    <source>
        <dbReference type="EMBL" id="KAL3767032.1"/>
    </source>
</evidence>
<gene>
    <name evidence="2" type="ORF">ACHAWU_004530</name>
</gene>
<feature type="compositionally biased region" description="Low complexity" evidence="1">
    <location>
        <begin position="81"/>
        <end position="91"/>
    </location>
</feature>
<evidence type="ECO:0000313" key="3">
    <source>
        <dbReference type="Proteomes" id="UP001530293"/>
    </source>
</evidence>
<reference evidence="2 3" key="1">
    <citation type="submission" date="2024-10" db="EMBL/GenBank/DDBJ databases">
        <title>Updated reference genomes for cyclostephanoid diatoms.</title>
        <authorList>
            <person name="Roberts W.R."/>
            <person name="Alverson A.J."/>
        </authorList>
    </citation>
    <scope>NUCLEOTIDE SEQUENCE [LARGE SCALE GENOMIC DNA]</scope>
    <source>
        <strain evidence="2 3">AJA232-27</strain>
    </source>
</reference>
<proteinExistence type="predicted"/>
<dbReference type="Proteomes" id="UP001530293">
    <property type="component" value="Unassembled WGS sequence"/>
</dbReference>
<sequence length="243" mass="26962">MATRGRKGGILLSSHVCLRPSSSLSASPFTGKLFPALRGNETTLPTPTPSITIMENPHRQQLSFIPTRRHHHHLQCHRTLSTSSSSSSFSSLPPDEENAERQRVATLSAYAKEMELRKLDADIARLQTLRGINTGELYTLRGKFKMLSRDYGMGFLAWYWTVWFGTAAMSYVAIEVGGVDPMMVASKVENFLGWEPMSISGKLDPTLGRIGLVVAINECLEPLRLPLVVVTTKPVVNFFSRRG</sequence>
<feature type="region of interest" description="Disordered" evidence="1">
    <location>
        <begin position="79"/>
        <end position="100"/>
    </location>
</feature>
<keyword evidence="3" id="KW-1185">Reference proteome</keyword>
<name>A0ABD3MXQ0_9STRA</name>
<protein>
    <recommendedName>
        <fullName evidence="4">DUF1279 domain-containing protein</fullName>
    </recommendedName>
</protein>
<accession>A0ABD3MXQ0</accession>
<dbReference type="EMBL" id="JALLBG020000078">
    <property type="protein sequence ID" value="KAL3767032.1"/>
    <property type="molecule type" value="Genomic_DNA"/>
</dbReference>
<comment type="caution">
    <text evidence="2">The sequence shown here is derived from an EMBL/GenBank/DDBJ whole genome shotgun (WGS) entry which is preliminary data.</text>
</comment>
<evidence type="ECO:0008006" key="4">
    <source>
        <dbReference type="Google" id="ProtNLM"/>
    </source>
</evidence>
<dbReference type="PANTHER" id="PTHR21377:SF0">
    <property type="entry name" value="PROTEIN FAM210B, MITOCHONDRIAL"/>
    <property type="match status" value="1"/>
</dbReference>
<dbReference type="AlphaFoldDB" id="A0ABD3MXQ0"/>
<evidence type="ECO:0000256" key="1">
    <source>
        <dbReference type="SAM" id="MobiDB-lite"/>
    </source>
</evidence>